<sequence>MLSVLLLLVIFPSLKETNVVNCTRRFCLDTVVAPSTTMGLLLMLDSDDFASLVNLFESGTVADETLDFGGVFASLIASLTASPTTDDNISTSLIWHLSVSLTALSIEIACGLGAPNVPR</sequence>
<evidence type="ECO:0000313" key="2">
    <source>
        <dbReference type="Proteomes" id="UP000269396"/>
    </source>
</evidence>
<name>A0A183P261_9TREM</name>
<accession>A0A183P261</accession>
<dbReference type="Proteomes" id="UP000269396">
    <property type="component" value="Unassembled WGS sequence"/>
</dbReference>
<keyword evidence="2" id="KW-1185">Reference proteome</keyword>
<dbReference type="AlphaFoldDB" id="A0A183P261"/>
<dbReference type="EMBL" id="UZAL01028941">
    <property type="protein sequence ID" value="VDP44714.1"/>
    <property type="molecule type" value="Genomic_DNA"/>
</dbReference>
<gene>
    <name evidence="1" type="ORF">SMTD_LOCUS8447</name>
</gene>
<evidence type="ECO:0000313" key="1">
    <source>
        <dbReference type="EMBL" id="VDP44714.1"/>
    </source>
</evidence>
<reference evidence="1 2" key="1">
    <citation type="submission" date="2018-11" db="EMBL/GenBank/DDBJ databases">
        <authorList>
            <consortium name="Pathogen Informatics"/>
        </authorList>
    </citation>
    <scope>NUCLEOTIDE SEQUENCE [LARGE SCALE GENOMIC DNA]</scope>
    <source>
        <strain>Denwood</strain>
        <strain evidence="2">Zambia</strain>
    </source>
</reference>
<protein>
    <submittedName>
        <fullName evidence="1">Uncharacterized protein</fullName>
    </submittedName>
</protein>
<proteinExistence type="predicted"/>
<organism evidence="1 2">
    <name type="scientific">Schistosoma mattheei</name>
    <dbReference type="NCBI Taxonomy" id="31246"/>
    <lineage>
        <taxon>Eukaryota</taxon>
        <taxon>Metazoa</taxon>
        <taxon>Spiralia</taxon>
        <taxon>Lophotrochozoa</taxon>
        <taxon>Platyhelminthes</taxon>
        <taxon>Trematoda</taxon>
        <taxon>Digenea</taxon>
        <taxon>Strigeidida</taxon>
        <taxon>Schistosomatoidea</taxon>
        <taxon>Schistosomatidae</taxon>
        <taxon>Schistosoma</taxon>
    </lineage>
</organism>